<reference evidence="2 3" key="1">
    <citation type="submission" date="2019-01" db="EMBL/GenBank/DDBJ databases">
        <authorList>
            <consortium name="Pathogen Informatics"/>
        </authorList>
    </citation>
    <scope>NUCLEOTIDE SEQUENCE [LARGE SCALE GENOMIC DNA]</scope>
    <source>
        <strain evidence="2 3">NCTC10119</strain>
    </source>
</reference>
<keyword evidence="2" id="KW-0808">Transferase</keyword>
<dbReference type="SUPFAM" id="SSF53335">
    <property type="entry name" value="S-adenosyl-L-methionine-dependent methyltransferases"/>
    <property type="match status" value="1"/>
</dbReference>
<dbReference type="AlphaFoldDB" id="A0AAV5N9W0"/>
<dbReference type="InterPro" id="IPR011639">
    <property type="entry name" value="MethylTrfase_TaqI-like_dom"/>
</dbReference>
<sequence>MSQNGDKDHELIQGKVKSKTEIEDSVILDQDTLQGKGEEKTKLDELIRWEAEKNDLLKLIDNVGNDEVFTTVETCQRMLDDLFPQDHEVWSNPDLKWLNPCDKNGVFFREIALRLDKGLAKVIPDEYERKKHIMTKMLFSIDLTKFTSLMVRRTLYYCIKANKRKTSEDEGCAIANGAWFNNECGNVVKPYKEHYFDKQGKNKKCKFCRTDEKFKYQQSSSNEKYAYDFIHLNPNEYESYFKTNFGVMKFDVIIGNPPYQLANNRGGDAGDGNGANPIFQEFILRALELQPKYLAMIVPARWINSSEKVFLKFRAKLQKSNGFKGINIFFDSKHCFPNRQIKGGVCYFNWQNGYEGQTLITTKSSKKGKQEEIETYKRDFFAPVLNNTEQVIFRKKFNTTFIKR</sequence>
<accession>A0AAV5N9W0</accession>
<dbReference type="PROSITE" id="PS00092">
    <property type="entry name" value="N6_MTASE"/>
    <property type="match status" value="1"/>
</dbReference>
<keyword evidence="2" id="KW-0489">Methyltransferase</keyword>
<protein>
    <submittedName>
        <fullName evidence="2">Eco57I restriction-modification methylase</fullName>
    </submittedName>
</protein>
<proteinExistence type="predicted"/>
<feature type="domain" description="Type II methyltransferase M.TaqI-like" evidence="1">
    <location>
        <begin position="137"/>
        <end position="336"/>
    </location>
</feature>
<evidence type="ECO:0000313" key="2">
    <source>
        <dbReference type="EMBL" id="VEU57394.1"/>
    </source>
</evidence>
<dbReference type="GO" id="GO:0006304">
    <property type="term" value="P:DNA modification"/>
    <property type="evidence" value="ECO:0007669"/>
    <property type="project" value="InterPro"/>
</dbReference>
<organism evidence="2 3">
    <name type="scientific">Mycoplasmoides pneumoniae</name>
    <name type="common">Mycoplasma pneumoniae</name>
    <dbReference type="NCBI Taxonomy" id="2104"/>
    <lineage>
        <taxon>Bacteria</taxon>
        <taxon>Bacillati</taxon>
        <taxon>Mycoplasmatota</taxon>
        <taxon>Mycoplasmoidales</taxon>
        <taxon>Mycoplasmoidaceae</taxon>
        <taxon>Mycoplasmoides</taxon>
    </lineage>
</organism>
<dbReference type="Pfam" id="PF07669">
    <property type="entry name" value="Eco57I"/>
    <property type="match status" value="1"/>
</dbReference>
<dbReference type="EMBL" id="LR214945">
    <property type="protein sequence ID" value="VEU57394.1"/>
    <property type="molecule type" value="Genomic_DNA"/>
</dbReference>
<dbReference type="REBASE" id="298366">
    <property type="entry name" value="M.Mpn10119ORF668P"/>
</dbReference>
<gene>
    <name evidence="2" type="ORF">NCTC10119_00668</name>
</gene>
<dbReference type="InterPro" id="IPR029063">
    <property type="entry name" value="SAM-dependent_MTases_sf"/>
</dbReference>
<dbReference type="Proteomes" id="UP000289557">
    <property type="component" value="Chromosome"/>
</dbReference>
<dbReference type="GO" id="GO:0009007">
    <property type="term" value="F:site-specific DNA-methyltransferase (adenine-specific) activity"/>
    <property type="evidence" value="ECO:0007669"/>
    <property type="project" value="UniProtKB-EC"/>
</dbReference>
<dbReference type="GO" id="GO:0003676">
    <property type="term" value="F:nucleic acid binding"/>
    <property type="evidence" value="ECO:0007669"/>
    <property type="project" value="InterPro"/>
</dbReference>
<dbReference type="InterPro" id="IPR002052">
    <property type="entry name" value="DNA_methylase_N6_adenine_CS"/>
</dbReference>
<dbReference type="Gene3D" id="3.40.50.150">
    <property type="entry name" value="Vaccinia Virus protein VP39"/>
    <property type="match status" value="1"/>
</dbReference>
<dbReference type="GO" id="GO:0032259">
    <property type="term" value="P:methylation"/>
    <property type="evidence" value="ECO:0007669"/>
    <property type="project" value="UniProtKB-KW"/>
</dbReference>
<evidence type="ECO:0000313" key="3">
    <source>
        <dbReference type="Proteomes" id="UP000289557"/>
    </source>
</evidence>
<dbReference type="GeneID" id="66609245"/>
<name>A0AAV5N9W0_MYCPM</name>
<dbReference type="RefSeq" id="WP_014325348.1">
    <property type="nucleotide sequence ID" value="NZ_AP017318.1"/>
</dbReference>
<evidence type="ECO:0000259" key="1">
    <source>
        <dbReference type="Pfam" id="PF07669"/>
    </source>
</evidence>